<sequence length="708" mass="77926">MNAKNQDPNHRQETALARASAGVPIFPLTANTKITISGCLACTRYIRVDGKKIKNPDYTCKNGRVCPCIADGNPNGNTCHGCYAGTTNHATITYWFGRYEDMNYGEHLINRLVIDDDWDLEGENPAFTEYRALHGDFPETRVVKTPGGLHRDYLLPDGTDIYRGAAAFGKRLLGRKTNDSPTKVDVKGGPGHYSVGAGSVVDGQLYYVTNDVTEVHYPQLGLLEKSRVDSERPEAGEYLHVQVTADDLGSFERSFLTMEIDRLIKKVKNAPPGEWDSTVYFVSADIGKYVVHGLIDEGDAIESLVEAALSAGLEAWEEPDDDDEVFAKVERGIEYGKAQGLEAEILEEYGISVTDTVSTDTEAATKSEKPGSLSDRLNQSIVDWDEAFSFDPSSIHFLPGGFAREGDYISIIGDGKVGKSVLCHDWAWRMSTAGSFLGSAMDEAIPVLYLDRENPIQVYVDHFRSYGATPSTMGDLTFMSYPPMPPLDTAEGGKVFLELIKQTGAKVVFLDTISRFVEGDENANDTWLKVYRNCIVALREYDPSITVVRIDHFGKDKSKGGRGGSAKEQDVDSVYELKKENGSSFKLERTHTRTGIGPEEIRFTRSGRVLDNQWAAGETSHDLIPAWKVAGPTKASDGLDKTSIEGMVRMMDNACIPDGDSGWGLNKAKDWLRDNGATGSTAVLQNAQKQRKARSDHETVCPIDCQQR</sequence>
<reference evidence="2" key="1">
    <citation type="submission" date="2023-07" db="EMBL/GenBank/DDBJ databases">
        <title>Comparative genomics of wheat-associated soil bacteria to identify genetic determinants of phenazine resistance.</title>
        <authorList>
            <person name="Mouncey N."/>
        </authorList>
    </citation>
    <scope>NUCLEOTIDE SEQUENCE</scope>
    <source>
        <strain evidence="2">V4I22</strain>
    </source>
</reference>
<comment type="caution">
    <text evidence="2">The sequence shown here is derived from an EMBL/GenBank/DDBJ whole genome shotgun (WGS) entry which is preliminary data.</text>
</comment>
<evidence type="ECO:0000259" key="1">
    <source>
        <dbReference type="SMART" id="SM00943"/>
    </source>
</evidence>
<organism evidence="2 3">
    <name type="scientific">Streptomyces canus</name>
    <dbReference type="NCBI Taxonomy" id="58343"/>
    <lineage>
        <taxon>Bacteria</taxon>
        <taxon>Bacillati</taxon>
        <taxon>Actinomycetota</taxon>
        <taxon>Actinomycetes</taxon>
        <taxon>Kitasatosporales</taxon>
        <taxon>Streptomycetaceae</taxon>
        <taxon>Streptomyces</taxon>
        <taxon>Streptomyces aurantiacus group</taxon>
    </lineage>
</organism>
<dbReference type="SUPFAM" id="SSF56747">
    <property type="entry name" value="Prim-pol domain"/>
    <property type="match status" value="1"/>
</dbReference>
<proteinExistence type="predicted"/>
<name>A0AAW8FFE2_9ACTN</name>
<dbReference type="Proteomes" id="UP001234216">
    <property type="component" value="Unassembled WGS sequence"/>
</dbReference>
<dbReference type="SUPFAM" id="SSF52540">
    <property type="entry name" value="P-loop containing nucleoside triphosphate hydrolases"/>
    <property type="match status" value="1"/>
</dbReference>
<evidence type="ECO:0000313" key="2">
    <source>
        <dbReference type="EMBL" id="MDQ0907780.1"/>
    </source>
</evidence>
<evidence type="ECO:0000313" key="3">
    <source>
        <dbReference type="Proteomes" id="UP001234216"/>
    </source>
</evidence>
<feature type="domain" description="DNA primase/polymerase bifunctional N-terminal" evidence="1">
    <location>
        <begin position="15"/>
        <end position="223"/>
    </location>
</feature>
<dbReference type="SMART" id="SM00943">
    <property type="entry name" value="Prim-Pol"/>
    <property type="match status" value="1"/>
</dbReference>
<dbReference type="Gene3D" id="3.40.50.300">
    <property type="entry name" value="P-loop containing nucleotide triphosphate hydrolases"/>
    <property type="match status" value="1"/>
</dbReference>
<protein>
    <recommendedName>
        <fullName evidence="1">DNA primase/polymerase bifunctional N-terminal domain-containing protein</fullName>
    </recommendedName>
</protein>
<gene>
    <name evidence="2" type="ORF">QFZ22_003765</name>
</gene>
<dbReference type="AlphaFoldDB" id="A0AAW8FFE2"/>
<dbReference type="Pfam" id="PF13481">
    <property type="entry name" value="AAA_25"/>
    <property type="match status" value="1"/>
</dbReference>
<dbReference type="Pfam" id="PF09250">
    <property type="entry name" value="Prim-Pol"/>
    <property type="match status" value="1"/>
</dbReference>
<dbReference type="InterPro" id="IPR027417">
    <property type="entry name" value="P-loop_NTPase"/>
</dbReference>
<dbReference type="RefSeq" id="WP_306976613.1">
    <property type="nucleotide sequence ID" value="NZ_JAUSZV010000005.1"/>
</dbReference>
<dbReference type="EMBL" id="JAUSZV010000005">
    <property type="protein sequence ID" value="MDQ0907780.1"/>
    <property type="molecule type" value="Genomic_DNA"/>
</dbReference>
<accession>A0AAW8FFE2</accession>
<dbReference type="InterPro" id="IPR015330">
    <property type="entry name" value="DNA_primase/pol_bifunc_N"/>
</dbReference>